<evidence type="ECO:0000256" key="1">
    <source>
        <dbReference type="ARBA" id="ARBA00004370"/>
    </source>
</evidence>
<dbReference type="SMART" id="SM01378">
    <property type="entry name" value="Romo1"/>
    <property type="match status" value="1"/>
</dbReference>
<dbReference type="Proteomes" id="UP000243876">
    <property type="component" value="Unassembled WGS sequence"/>
</dbReference>
<name>A0A0D6EHK0_SPOSA</name>
<dbReference type="GO" id="GO:0030150">
    <property type="term" value="P:protein import into mitochondrial matrix"/>
    <property type="evidence" value="ECO:0007669"/>
    <property type="project" value="TreeGrafter"/>
</dbReference>
<dbReference type="OrthoDB" id="5409308at2759"/>
<keyword evidence="5 6" id="KW-0472">Membrane</keyword>
<keyword evidence="3 6" id="KW-0812">Transmembrane</keyword>
<proteinExistence type="inferred from homology"/>
<evidence type="ECO:0000256" key="5">
    <source>
        <dbReference type="ARBA" id="ARBA00023136"/>
    </source>
</evidence>
<dbReference type="Pfam" id="PF10247">
    <property type="entry name" value="Romo1"/>
    <property type="match status" value="1"/>
</dbReference>
<evidence type="ECO:0000256" key="3">
    <source>
        <dbReference type="ARBA" id="ARBA00022692"/>
    </source>
</evidence>
<dbReference type="PANTHER" id="PTHR28525:SF1">
    <property type="entry name" value="REACTIVE OXYGEN SPECIES MODULATOR 1"/>
    <property type="match status" value="1"/>
</dbReference>
<feature type="transmembrane region" description="Helical" evidence="6">
    <location>
        <begin position="36"/>
        <end position="57"/>
    </location>
</feature>
<evidence type="ECO:0000313" key="7">
    <source>
        <dbReference type="EMBL" id="CEQ39248.1"/>
    </source>
</evidence>
<evidence type="ECO:0000256" key="4">
    <source>
        <dbReference type="ARBA" id="ARBA00022989"/>
    </source>
</evidence>
<organism evidence="7 8">
    <name type="scientific">Sporidiobolus salmonicolor</name>
    <name type="common">Yeast-like fungus</name>
    <name type="synonym">Sporobolomyces salmonicolor</name>
    <dbReference type="NCBI Taxonomy" id="5005"/>
    <lineage>
        <taxon>Eukaryota</taxon>
        <taxon>Fungi</taxon>
        <taxon>Dikarya</taxon>
        <taxon>Basidiomycota</taxon>
        <taxon>Pucciniomycotina</taxon>
        <taxon>Microbotryomycetes</taxon>
        <taxon>Sporidiobolales</taxon>
        <taxon>Sporidiobolaceae</taxon>
        <taxon>Sporobolomyces</taxon>
    </lineage>
</organism>
<evidence type="ECO:0000313" key="8">
    <source>
        <dbReference type="Proteomes" id="UP000243876"/>
    </source>
</evidence>
<dbReference type="PANTHER" id="PTHR28525">
    <property type="entry name" value="REACTIVE OXYGEN SPECIES MODULATOR 1"/>
    <property type="match status" value="1"/>
</dbReference>
<dbReference type="AlphaFoldDB" id="A0A0D6EHK0"/>
<protein>
    <submittedName>
        <fullName evidence="7">SPOSA6832_00749-mRNA-1:cds</fullName>
    </submittedName>
</protein>
<gene>
    <name evidence="7" type="primary">SPOSA6832_00749</name>
</gene>
<dbReference type="GO" id="GO:0045039">
    <property type="term" value="P:protein insertion into mitochondrial inner membrane"/>
    <property type="evidence" value="ECO:0007669"/>
    <property type="project" value="TreeGrafter"/>
</dbReference>
<dbReference type="EMBL" id="CENE01000002">
    <property type="protein sequence ID" value="CEQ39248.1"/>
    <property type="molecule type" value="Genomic_DNA"/>
</dbReference>
<feature type="non-terminal residue" evidence="7">
    <location>
        <position position="1"/>
    </location>
</feature>
<evidence type="ECO:0000256" key="6">
    <source>
        <dbReference type="SAM" id="Phobius"/>
    </source>
</evidence>
<accession>A0A0D6EHK0</accession>
<evidence type="ECO:0000256" key="2">
    <source>
        <dbReference type="ARBA" id="ARBA00007839"/>
    </source>
</evidence>
<dbReference type="GO" id="GO:0005744">
    <property type="term" value="C:TIM23 mitochondrial import inner membrane translocase complex"/>
    <property type="evidence" value="ECO:0007669"/>
    <property type="project" value="TreeGrafter"/>
</dbReference>
<keyword evidence="8" id="KW-1185">Reference proteome</keyword>
<keyword evidence="4 6" id="KW-1133">Transmembrane helix</keyword>
<reference evidence="8" key="1">
    <citation type="submission" date="2015-02" db="EMBL/GenBank/DDBJ databases">
        <authorList>
            <person name="Gon?alves P."/>
        </authorList>
    </citation>
    <scope>NUCLEOTIDE SEQUENCE [LARGE SCALE GENOMIC DNA]</scope>
</reference>
<dbReference type="InterPro" id="IPR018450">
    <property type="entry name" value="Romo1/Mgr2"/>
</dbReference>
<comment type="subcellular location">
    <subcellularLocation>
        <location evidence="1">Membrane</location>
    </subcellularLocation>
</comment>
<feature type="transmembrane region" description="Helical" evidence="6">
    <location>
        <begin position="6"/>
        <end position="24"/>
    </location>
</feature>
<comment type="similarity">
    <text evidence="2">Belongs to the MGR2 family.</text>
</comment>
<sequence length="111" mass="11697">MGAMTGGLVGLTIGFIFGSFAVITRGAGPKGFLPSISTYMLSSGATFAFFMSIGSVIRTDGLTMREWAEMQVREGRAVGMTAVGAAAASGVGANPVMKEWAERRRRAIEER</sequence>